<evidence type="ECO:0000313" key="1">
    <source>
        <dbReference type="EMBL" id="CAH0543367.1"/>
    </source>
</evidence>
<protein>
    <recommendedName>
        <fullName evidence="3">Late competence development protein ComFB</fullName>
    </recommendedName>
</protein>
<proteinExistence type="predicted"/>
<reference evidence="1" key="1">
    <citation type="submission" date="2021-11" db="EMBL/GenBank/DDBJ databases">
        <authorList>
            <person name="Rodrigo-Torres L."/>
            <person name="Arahal R. D."/>
            <person name="Lucena T."/>
        </authorList>
    </citation>
    <scope>NUCLEOTIDE SEQUENCE</scope>
    <source>
        <strain evidence="1">CECT 7928</strain>
    </source>
</reference>
<comment type="caution">
    <text evidence="1">The sequence shown here is derived from an EMBL/GenBank/DDBJ whole genome shotgun (WGS) entry which is preliminary data.</text>
</comment>
<name>A0ABM9A9T2_9VIBR</name>
<evidence type="ECO:0008006" key="3">
    <source>
        <dbReference type="Google" id="ProtNLM"/>
    </source>
</evidence>
<sequence>MNKKSSNKKLPPESDEVLYLEAKAIIKEILEPVFNMARTHKVMSRCPCIECFSDDLFEYINNKYEKPISDLLYEILITKFRYNWSRI</sequence>
<dbReference type="Proteomes" id="UP000838748">
    <property type="component" value="Unassembled WGS sequence"/>
</dbReference>
<evidence type="ECO:0000313" key="2">
    <source>
        <dbReference type="Proteomes" id="UP000838748"/>
    </source>
</evidence>
<dbReference type="EMBL" id="CAKLDM010000006">
    <property type="protein sequence ID" value="CAH0543367.1"/>
    <property type="molecule type" value="Genomic_DNA"/>
</dbReference>
<gene>
    <name evidence="1" type="ORF">VMF7928_04512</name>
</gene>
<accession>A0ABM9A9T2</accession>
<organism evidence="1 2">
    <name type="scientific">Vibrio marisflavi CECT 7928</name>
    <dbReference type="NCBI Taxonomy" id="634439"/>
    <lineage>
        <taxon>Bacteria</taxon>
        <taxon>Pseudomonadati</taxon>
        <taxon>Pseudomonadota</taxon>
        <taxon>Gammaproteobacteria</taxon>
        <taxon>Vibrionales</taxon>
        <taxon>Vibrionaceae</taxon>
        <taxon>Vibrio</taxon>
    </lineage>
</organism>
<keyword evidence="2" id="KW-1185">Reference proteome</keyword>